<feature type="region of interest" description="Disordered" evidence="2">
    <location>
        <begin position="1"/>
        <end position="41"/>
    </location>
</feature>
<sequence>MFATSNNKIQTIFATPEPGFQASHGHNEGLMGHFQNRETGENERRQLLEAKKRELARLRQARLQTDQNFANGRPSTVAEKMQNILANVGLDSPDHPPNSLPNGNSSMLNGTINESQNDKTPTISPSRRSNRLVSVEELASKVKSGSQNLHKLDSEVSKMSKVYNQMNIFNPDPTQMFATSNNKIQKSFATTIQQQQQLLTESFKIQLEENQELLQRIQQRYPPNVVEQSVSFAHSKKDDQKEIKLQMEESEKLFQQLQQSYTASNFDQGVFLLGNSRTNDQIVLKKLQAEFRHLQQIFQDTENARKTLIEMNETLQAENQRLRNDENLMKEEMKKTFKDSEKEFKNALEEKDSKIAKLEAELNQQLLNQLKKDCEEEKMKAKKDAEIAKLLAENLRLKTLLTSSSNRPEKEKTTQTSTQSCSIIPQSQLNIFPTKYVETFKNVQNDHQQVVELVNNAKTKACEIQAGIEKNGNTSFIGFEIPKTKTKLEPLRIQLKKQEYCQSKELPADSKKQLKMNKLEVLQAAKKVQRTKKSIKKPLKTSKSISMEEMTAQLLELQDSCDFNERHPELNGPLEGDKIVNKQQNNVHQKLSTCSSKAFNDAKTVENDSKVEDCDYLRLHRLGSEKFFGMLLNFRKTQEKVHENSTTASAELQRQESPEKVIEQRVASDVTFNGTQTEFAKGLKHSVEPLEAVKIDEKKPKESEQNLSAELAKAQQQIKYYQKLAADQAEALKNFDLAKSLEKQLSEATQKADKALKALGKREAMDSVSRDLVLKRFKENDDDHSPVF</sequence>
<keyword evidence="1" id="KW-0175">Coiled coil</keyword>
<feature type="coiled-coil region" evidence="1">
    <location>
        <begin position="41"/>
        <end position="68"/>
    </location>
</feature>
<reference evidence="4" key="1">
    <citation type="submission" date="2022-11" db="UniProtKB">
        <authorList>
            <consortium name="WormBaseParasite"/>
        </authorList>
    </citation>
    <scope>IDENTIFICATION</scope>
</reference>
<proteinExistence type="predicted"/>
<dbReference type="WBParaSite" id="PDA_v2.g20549.t1">
    <property type="protein sequence ID" value="PDA_v2.g20549.t1"/>
    <property type="gene ID" value="PDA_v2.g20549"/>
</dbReference>
<accession>A0A914PW34</accession>
<evidence type="ECO:0000313" key="4">
    <source>
        <dbReference type="WBParaSite" id="PDA_v2.g20549.t1"/>
    </source>
</evidence>
<organism evidence="3 4">
    <name type="scientific">Panagrolaimus davidi</name>
    <dbReference type="NCBI Taxonomy" id="227884"/>
    <lineage>
        <taxon>Eukaryota</taxon>
        <taxon>Metazoa</taxon>
        <taxon>Ecdysozoa</taxon>
        <taxon>Nematoda</taxon>
        <taxon>Chromadorea</taxon>
        <taxon>Rhabditida</taxon>
        <taxon>Tylenchina</taxon>
        <taxon>Panagrolaimomorpha</taxon>
        <taxon>Panagrolaimoidea</taxon>
        <taxon>Panagrolaimidae</taxon>
        <taxon>Panagrolaimus</taxon>
    </lineage>
</organism>
<evidence type="ECO:0000256" key="1">
    <source>
        <dbReference type="SAM" id="Coils"/>
    </source>
</evidence>
<evidence type="ECO:0000256" key="2">
    <source>
        <dbReference type="SAM" id="MobiDB-lite"/>
    </source>
</evidence>
<feature type="compositionally biased region" description="Polar residues" evidence="2">
    <location>
        <begin position="1"/>
        <end position="13"/>
    </location>
</feature>
<feature type="coiled-coil region" evidence="1">
    <location>
        <begin position="284"/>
        <end position="391"/>
    </location>
</feature>
<protein>
    <submittedName>
        <fullName evidence="4">Uncharacterized protein</fullName>
    </submittedName>
</protein>
<feature type="coiled-coil region" evidence="1">
    <location>
        <begin position="704"/>
        <end position="758"/>
    </location>
</feature>
<evidence type="ECO:0000313" key="3">
    <source>
        <dbReference type="Proteomes" id="UP000887578"/>
    </source>
</evidence>
<feature type="compositionally biased region" description="Polar residues" evidence="2">
    <location>
        <begin position="100"/>
        <end position="127"/>
    </location>
</feature>
<dbReference type="AlphaFoldDB" id="A0A914PW34"/>
<keyword evidence="3" id="KW-1185">Reference proteome</keyword>
<dbReference type="Proteomes" id="UP000887578">
    <property type="component" value="Unplaced"/>
</dbReference>
<feature type="region of interest" description="Disordered" evidence="2">
    <location>
        <begin position="88"/>
        <end position="129"/>
    </location>
</feature>
<name>A0A914PW34_9BILA</name>